<evidence type="ECO:0000313" key="2">
    <source>
        <dbReference type="EMBL" id="MDM5262703.1"/>
    </source>
</evidence>
<accession>A0ABT7QNP8</accession>
<keyword evidence="1" id="KW-0175">Coiled coil</keyword>
<evidence type="ECO:0008006" key="4">
    <source>
        <dbReference type="Google" id="ProtNLM"/>
    </source>
</evidence>
<gene>
    <name evidence="2" type="ORF">PF327_00615</name>
</gene>
<comment type="caution">
    <text evidence="2">The sequence shown here is derived from an EMBL/GenBank/DDBJ whole genome shotgun (WGS) entry which is preliminary data.</text>
</comment>
<evidence type="ECO:0000313" key="3">
    <source>
        <dbReference type="Proteomes" id="UP001169066"/>
    </source>
</evidence>
<dbReference type="EMBL" id="JAQIBC010000001">
    <property type="protein sequence ID" value="MDM5262703.1"/>
    <property type="molecule type" value="Genomic_DNA"/>
</dbReference>
<dbReference type="Gene3D" id="1.20.120.30">
    <property type="entry name" value="Aspartate receptor, ligand-binding domain"/>
    <property type="match status" value="1"/>
</dbReference>
<dbReference type="RefSeq" id="WP_289400916.1">
    <property type="nucleotide sequence ID" value="NZ_JAQIBC010000001.1"/>
</dbReference>
<dbReference type="Proteomes" id="UP001169066">
    <property type="component" value="Unassembled WGS sequence"/>
</dbReference>
<proteinExistence type="predicted"/>
<organism evidence="2 3">
    <name type="scientific">Sulfurovum xiamenensis</name>
    <dbReference type="NCBI Taxonomy" id="3019066"/>
    <lineage>
        <taxon>Bacteria</taxon>
        <taxon>Pseudomonadati</taxon>
        <taxon>Campylobacterota</taxon>
        <taxon>Epsilonproteobacteria</taxon>
        <taxon>Campylobacterales</taxon>
        <taxon>Sulfurovaceae</taxon>
        <taxon>Sulfurovum</taxon>
    </lineage>
</organism>
<evidence type="ECO:0000256" key="1">
    <source>
        <dbReference type="SAM" id="Coils"/>
    </source>
</evidence>
<sequence length="187" mass="21604">MTNKDTYLHHLHQARVEHTRWVGMVKLLSAGLLDTNKQDIELNISDIDFGKWLEQEAMLFRDSSCVDTLYEIEALWKSIHNHFMQIYDVCVSKNKSSIFGRKKPLSDGAIKISAVHYQEIITLSDKMKQKLRLLEKQLNAKGEDEFETFGNYLVAQEYEMNLKIVEKTKKEKSKTSVSGARGAYVTE</sequence>
<name>A0ABT7QNP8_9BACT</name>
<reference evidence="2" key="1">
    <citation type="submission" date="2023-01" db="EMBL/GenBank/DDBJ databases">
        <title>Sulfurovum sp. XTW-4 genome assembly.</title>
        <authorList>
            <person name="Wang J."/>
        </authorList>
    </citation>
    <scope>NUCLEOTIDE SEQUENCE</scope>
    <source>
        <strain evidence="2">XTW-4</strain>
    </source>
</reference>
<feature type="coiled-coil region" evidence="1">
    <location>
        <begin position="124"/>
        <end position="175"/>
    </location>
</feature>
<protein>
    <recommendedName>
        <fullName evidence="4">Chemoreceptor zinc-binding domain-containing protein</fullName>
    </recommendedName>
</protein>
<keyword evidence="3" id="KW-1185">Reference proteome</keyword>